<dbReference type="Pfam" id="PF02518">
    <property type="entry name" value="HATPase_c"/>
    <property type="match status" value="1"/>
</dbReference>
<dbReference type="RefSeq" id="WP_250139636.1">
    <property type="nucleotide sequence ID" value="NZ_JALIQP010000002.1"/>
</dbReference>
<dbReference type="Proteomes" id="UP001595898">
    <property type="component" value="Unassembled WGS sequence"/>
</dbReference>
<dbReference type="PROSITE" id="PS50109">
    <property type="entry name" value="HIS_KIN"/>
    <property type="match status" value="1"/>
</dbReference>
<dbReference type="GO" id="GO:0004673">
    <property type="term" value="F:protein histidine kinase activity"/>
    <property type="evidence" value="ECO:0007669"/>
    <property type="project" value="UniProtKB-EC"/>
</dbReference>
<evidence type="ECO:0000256" key="5">
    <source>
        <dbReference type="ARBA" id="ARBA00022777"/>
    </source>
</evidence>
<evidence type="ECO:0000256" key="3">
    <source>
        <dbReference type="ARBA" id="ARBA00022679"/>
    </source>
</evidence>
<evidence type="ECO:0000256" key="7">
    <source>
        <dbReference type="SAM" id="Phobius"/>
    </source>
</evidence>
<sequence>MTEIRFLPLALVALSGGATAIAWYGYRRQELPGAGAFAALAGLMGVWTAAHAFRLASATFEGFWIWVNVEWIGIMFAPVAWLVFALRYAGQHQYVTRRSIAALCVVPLVVQVLVWTNPFHGLVRDGDPSAFAIGTGYPTWGVAFELPYYLAIGYSFLLVLAGAAVLLALLGTSQGLYRGRTTALLLGVFAPSLAGGWQLLYDGPIPGVDPTPVAFSVSMVCFGWALFERDLFEVVPVSPLVASRTVLAEMESGVIVVDTRRRIVEYNARATECTDRELSRGTRLEEVAEPLAAILDSDDDVDRSVVMGTASGTRHYDVEVSDIERGAHIVGRLLLLHDVTEQALREQQLDVLNRVLRHNVRHDTNLMLGHSSILRETLPSDQHEHVEQIEAAAENLATLSERSRLAERTMGEASANRQTIDLVSVVEQTVVDVRASRDGDPISTTLPDRAPVVAHESFELALEELLSNAFEHADRPAPDVTVTVERGQAETILRVSDDGPGIPDHEREVLETGQETALEHTSGLGLWLVTWLVRVSGGTLDIADRSPRGTIVEIALHAATTESIE</sequence>
<feature type="transmembrane region" description="Helical" evidence="7">
    <location>
        <begin position="65"/>
        <end position="88"/>
    </location>
</feature>
<evidence type="ECO:0000259" key="8">
    <source>
        <dbReference type="PROSITE" id="PS50109"/>
    </source>
</evidence>
<keyword evidence="5 9" id="KW-0418">Kinase</keyword>
<keyword evidence="3" id="KW-0808">Transferase</keyword>
<proteinExistence type="predicted"/>
<dbReference type="CDD" id="cd00075">
    <property type="entry name" value="HATPase"/>
    <property type="match status" value="1"/>
</dbReference>
<feature type="transmembrane region" description="Helical" evidence="7">
    <location>
        <begin position="100"/>
        <end position="119"/>
    </location>
</feature>
<feature type="transmembrane region" description="Helical" evidence="7">
    <location>
        <begin position="148"/>
        <end position="170"/>
    </location>
</feature>
<evidence type="ECO:0000256" key="2">
    <source>
        <dbReference type="ARBA" id="ARBA00012438"/>
    </source>
</evidence>
<dbReference type="Pfam" id="PF16927">
    <property type="entry name" value="HisKA_7TM"/>
    <property type="match status" value="1"/>
</dbReference>
<feature type="transmembrane region" description="Helical" evidence="7">
    <location>
        <begin position="33"/>
        <end position="53"/>
    </location>
</feature>
<gene>
    <name evidence="9" type="ORF">ACFO5R_05990</name>
</gene>
<dbReference type="Gene3D" id="3.30.565.10">
    <property type="entry name" value="Histidine kinase-like ATPase, C-terminal domain"/>
    <property type="match status" value="1"/>
</dbReference>
<keyword evidence="10" id="KW-1185">Reference proteome</keyword>
<dbReference type="InterPro" id="IPR036890">
    <property type="entry name" value="HATPase_C_sf"/>
</dbReference>
<dbReference type="InterPro" id="IPR031621">
    <property type="entry name" value="HisKA_7TM"/>
</dbReference>
<reference evidence="9 10" key="1">
    <citation type="journal article" date="2019" name="Int. J. Syst. Evol. Microbiol.">
        <title>The Global Catalogue of Microorganisms (GCM) 10K type strain sequencing project: providing services to taxonomists for standard genome sequencing and annotation.</title>
        <authorList>
            <consortium name="The Broad Institute Genomics Platform"/>
            <consortium name="The Broad Institute Genome Sequencing Center for Infectious Disease"/>
            <person name="Wu L."/>
            <person name="Ma J."/>
        </authorList>
    </citation>
    <scope>NUCLEOTIDE SEQUENCE [LARGE SCALE GENOMIC DNA]</scope>
    <source>
        <strain evidence="9 10">WLHS5</strain>
    </source>
</reference>
<name>A0ABD5PLM5_9EURY</name>
<feature type="domain" description="Histidine kinase" evidence="8">
    <location>
        <begin position="355"/>
        <end position="560"/>
    </location>
</feature>
<keyword evidence="7" id="KW-1133">Transmembrane helix</keyword>
<comment type="catalytic activity">
    <reaction evidence="1">
        <text>ATP + protein L-histidine = ADP + protein N-phospho-L-histidine.</text>
        <dbReference type="EC" id="2.7.13.3"/>
    </reaction>
</comment>
<keyword evidence="6" id="KW-0067">ATP-binding</keyword>
<dbReference type="AlphaFoldDB" id="A0ABD5PLM5"/>
<accession>A0ABD5PLM5</accession>
<evidence type="ECO:0000313" key="10">
    <source>
        <dbReference type="Proteomes" id="UP001595898"/>
    </source>
</evidence>
<dbReference type="GO" id="GO:0005524">
    <property type="term" value="F:ATP binding"/>
    <property type="evidence" value="ECO:0007669"/>
    <property type="project" value="UniProtKB-KW"/>
</dbReference>
<keyword evidence="7" id="KW-0812">Transmembrane</keyword>
<dbReference type="InterPro" id="IPR005467">
    <property type="entry name" value="His_kinase_dom"/>
</dbReference>
<feature type="transmembrane region" description="Helical" evidence="7">
    <location>
        <begin position="182"/>
        <end position="201"/>
    </location>
</feature>
<evidence type="ECO:0000256" key="6">
    <source>
        <dbReference type="ARBA" id="ARBA00022840"/>
    </source>
</evidence>
<dbReference type="PANTHER" id="PTHR44936">
    <property type="entry name" value="SENSOR PROTEIN CREC"/>
    <property type="match status" value="1"/>
</dbReference>
<comment type="caution">
    <text evidence="9">The sequence shown here is derived from an EMBL/GenBank/DDBJ whole genome shotgun (WGS) entry which is preliminary data.</text>
</comment>
<dbReference type="PANTHER" id="PTHR44936:SF10">
    <property type="entry name" value="SENSOR PROTEIN RSTB"/>
    <property type="match status" value="1"/>
</dbReference>
<dbReference type="SMART" id="SM00387">
    <property type="entry name" value="HATPase_c"/>
    <property type="match status" value="1"/>
</dbReference>
<dbReference type="InterPro" id="IPR050980">
    <property type="entry name" value="2C_sensor_his_kinase"/>
</dbReference>
<dbReference type="InterPro" id="IPR003594">
    <property type="entry name" value="HATPase_dom"/>
</dbReference>
<keyword evidence="7" id="KW-0472">Membrane</keyword>
<dbReference type="EMBL" id="JBHSFA010000002">
    <property type="protein sequence ID" value="MFC4541474.1"/>
    <property type="molecule type" value="Genomic_DNA"/>
</dbReference>
<dbReference type="SUPFAM" id="SSF55874">
    <property type="entry name" value="ATPase domain of HSP90 chaperone/DNA topoisomerase II/histidine kinase"/>
    <property type="match status" value="1"/>
</dbReference>
<keyword evidence="4" id="KW-0547">Nucleotide-binding</keyword>
<feature type="transmembrane region" description="Helical" evidence="7">
    <location>
        <begin position="6"/>
        <end position="26"/>
    </location>
</feature>
<evidence type="ECO:0000313" key="9">
    <source>
        <dbReference type="EMBL" id="MFC4541474.1"/>
    </source>
</evidence>
<evidence type="ECO:0000256" key="1">
    <source>
        <dbReference type="ARBA" id="ARBA00000085"/>
    </source>
</evidence>
<dbReference type="Gene3D" id="3.30.450.20">
    <property type="entry name" value="PAS domain"/>
    <property type="match status" value="1"/>
</dbReference>
<dbReference type="EC" id="2.7.13.3" evidence="2"/>
<organism evidence="9 10">
    <name type="scientific">Halosolutus amylolyticus</name>
    <dbReference type="NCBI Taxonomy" id="2932267"/>
    <lineage>
        <taxon>Archaea</taxon>
        <taxon>Methanobacteriati</taxon>
        <taxon>Methanobacteriota</taxon>
        <taxon>Stenosarchaea group</taxon>
        <taxon>Halobacteria</taxon>
        <taxon>Halobacteriales</taxon>
        <taxon>Natrialbaceae</taxon>
        <taxon>Halosolutus</taxon>
    </lineage>
</organism>
<protein>
    <recommendedName>
        <fullName evidence="2">histidine kinase</fullName>
        <ecNumber evidence="2">2.7.13.3</ecNumber>
    </recommendedName>
</protein>
<evidence type="ECO:0000256" key="4">
    <source>
        <dbReference type="ARBA" id="ARBA00022741"/>
    </source>
</evidence>